<sequence>MQDSGTIRAIGHLTIVDKDTGEILLSKKNAIHFGNLAAAIVSALAGQDNGHVRYMAFGNGGTRVTAEGEIIYREPNVSIIRNPDDSLYNETFKKEIDNTLQNKIEVILGSTNFSDLKVTTTLAYDEAGLQQQIIDRAPSFAEDNKDSSVFDEIALYVGPPSIAGNLDQSEAIMITHVIFHPIQKSSNRALQIQYTVRVQMG</sequence>
<proteinExistence type="predicted"/>
<organism evidence="1 2">
    <name type="scientific">Pseudomonas phage vB_PaeM_PA5oct</name>
    <dbReference type="NCBI Taxonomy" id="2163605"/>
    <lineage>
        <taxon>Viruses</taxon>
        <taxon>Duplodnaviria</taxon>
        <taxon>Heunggongvirae</taxon>
        <taxon>Uroviricota</taxon>
        <taxon>Caudoviricetes</taxon>
        <taxon>Arenbergviridae</taxon>
        <taxon>Wroclawvirus</taxon>
        <taxon>Wroclawvirus PA5oct</taxon>
    </lineage>
</organism>
<protein>
    <submittedName>
        <fullName evidence="1">Uncharacterized protein</fullName>
    </submittedName>
</protein>
<evidence type="ECO:0000313" key="1">
    <source>
        <dbReference type="EMBL" id="QCG76008.1"/>
    </source>
</evidence>
<accession>A0A4Y5JTE1</accession>
<gene>
    <name evidence="1" type="ORF">EST35_0126</name>
</gene>
<reference evidence="2" key="1">
    <citation type="journal article" date="2020" name="bioRxiv">
        <title>Integrative omics analysis of Pseudomonas aeruginosa virus PA5oct highlights the molecular complexity of jumbo phages.</title>
        <authorList>
            <person name="Lood C."/>
            <person name="Danis-Wlodarczyk K."/>
            <person name="Blasdel B.G."/>
            <person name="Jang H.B."/>
            <person name="Vandenheuvel D."/>
            <person name="Briers Y."/>
            <person name="Noben J.-P."/>
            <person name="van Noort V."/>
            <person name="Drulis-Kawa Z."/>
            <person name="Lavigne R."/>
        </authorList>
    </citation>
    <scope>NUCLEOTIDE SEQUENCE [LARGE SCALE GENOMIC DNA]</scope>
</reference>
<dbReference type="Proteomes" id="UP000316733">
    <property type="component" value="Segment"/>
</dbReference>
<keyword evidence="2" id="KW-1185">Reference proteome</keyword>
<dbReference type="EMBL" id="MK797984">
    <property type="protein sequence ID" value="QCG76008.1"/>
    <property type="molecule type" value="Genomic_DNA"/>
</dbReference>
<evidence type="ECO:0000313" key="2">
    <source>
        <dbReference type="Proteomes" id="UP000316733"/>
    </source>
</evidence>
<name>A0A4Y5JTE1_9CAUD</name>